<dbReference type="PRINTS" id="PR01320">
    <property type="entry name" value="KIRCHANNEL"/>
</dbReference>
<sequence length="345" mass="38828">MNLLHPKKDKLVEAEEKRRDLGFGTQINDPDTRLLNRDGSFNVKREGGGFWSELNIFNRLVVCSWGRFFELIASFYLVLNLIFAGIYEIVGIENLQGADMTSVRSRLMDAFFFSSQTLTTVGYGRIAPIGFWASTVAAVESLLGLLIFALATSLLYGRFSRPVAHILYSDKAIISPYLDVTGFMFRIVNERANQLIDLQVEVAMSILEKQPNGKLLRRYYGLDLERSKVNFFPTNWTIVHPITQTSPMFGLGKEDLVKLDAEFLILIKATEDTFNQTVHSRTSYHSREIVAGAKFSPMFSDKEGAGVVTLDLTKISDIQEVSLSSEYVPTVKEVEIGKQSDFFIG</sequence>
<evidence type="ECO:0000256" key="10">
    <source>
        <dbReference type="ARBA" id="ARBA00023303"/>
    </source>
</evidence>
<keyword evidence="10 14" id="KW-0407">Ion channel</keyword>
<keyword evidence="8" id="KW-0406">Ion transport</keyword>
<comment type="caution">
    <text evidence="14">The sequence shown here is derived from an EMBL/GenBank/DDBJ whole genome shotgun (WGS) entry which is preliminary data.</text>
</comment>
<dbReference type="InterPro" id="IPR041647">
    <property type="entry name" value="IRK_C"/>
</dbReference>
<comment type="subcellular location">
    <subcellularLocation>
        <location evidence="1">Membrane</location>
        <topology evidence="1">Multi-pass membrane protein</topology>
    </subcellularLocation>
</comment>
<evidence type="ECO:0000256" key="8">
    <source>
        <dbReference type="ARBA" id="ARBA00023065"/>
    </source>
</evidence>
<dbReference type="Gene3D" id="1.10.287.70">
    <property type="match status" value="1"/>
</dbReference>
<dbReference type="GO" id="GO:0034702">
    <property type="term" value="C:monoatomic ion channel complex"/>
    <property type="evidence" value="ECO:0007669"/>
    <property type="project" value="UniProtKB-KW"/>
</dbReference>
<keyword evidence="9 11" id="KW-0472">Membrane</keyword>
<dbReference type="InterPro" id="IPR014756">
    <property type="entry name" value="Ig_E-set"/>
</dbReference>
<evidence type="ECO:0000256" key="2">
    <source>
        <dbReference type="ARBA" id="ARBA00022448"/>
    </source>
</evidence>
<dbReference type="SUPFAM" id="SSF81296">
    <property type="entry name" value="E set domains"/>
    <property type="match status" value="1"/>
</dbReference>
<dbReference type="PANTHER" id="PTHR11767:SF102">
    <property type="entry name" value="INWARDLY RECTIFYING POTASSIUM CHANNEL 1, ISOFORM F"/>
    <property type="match status" value="1"/>
</dbReference>
<evidence type="ECO:0000256" key="11">
    <source>
        <dbReference type="SAM" id="Phobius"/>
    </source>
</evidence>
<keyword evidence="15" id="KW-1185">Reference proteome</keyword>
<dbReference type="SUPFAM" id="SSF81324">
    <property type="entry name" value="Voltage-gated potassium channels"/>
    <property type="match status" value="1"/>
</dbReference>
<evidence type="ECO:0000256" key="7">
    <source>
        <dbReference type="ARBA" id="ARBA00022989"/>
    </source>
</evidence>
<dbReference type="OrthoDB" id="9813518at2"/>
<evidence type="ECO:0000259" key="13">
    <source>
        <dbReference type="Pfam" id="PF17655"/>
    </source>
</evidence>
<keyword evidence="4 11" id="KW-0812">Transmembrane</keyword>
<keyword evidence="2" id="KW-0813">Transport</keyword>
<evidence type="ECO:0000256" key="6">
    <source>
        <dbReference type="ARBA" id="ARBA00022958"/>
    </source>
</evidence>
<dbReference type="GO" id="GO:0005242">
    <property type="term" value="F:inward rectifier potassium channel activity"/>
    <property type="evidence" value="ECO:0007669"/>
    <property type="project" value="InterPro"/>
</dbReference>
<evidence type="ECO:0000259" key="12">
    <source>
        <dbReference type="Pfam" id="PF07885"/>
    </source>
</evidence>
<dbReference type="InterPro" id="IPR016449">
    <property type="entry name" value="K_chnl_inward-rec_Kir"/>
</dbReference>
<evidence type="ECO:0000256" key="1">
    <source>
        <dbReference type="ARBA" id="ARBA00004141"/>
    </source>
</evidence>
<dbReference type="EMBL" id="QGGO01000002">
    <property type="protein sequence ID" value="PWK28881.1"/>
    <property type="molecule type" value="Genomic_DNA"/>
</dbReference>
<evidence type="ECO:0000313" key="14">
    <source>
        <dbReference type="EMBL" id="PWK28881.1"/>
    </source>
</evidence>
<dbReference type="Pfam" id="PF17655">
    <property type="entry name" value="IRK_C"/>
    <property type="match status" value="1"/>
</dbReference>
<dbReference type="InterPro" id="IPR013518">
    <property type="entry name" value="K_chnl_inward-rec_Kir_cyto"/>
</dbReference>
<protein>
    <submittedName>
        <fullName evidence="14">Inward rectifier potassium channel</fullName>
    </submittedName>
</protein>
<feature type="domain" description="Potassium channel" evidence="12">
    <location>
        <begin position="77"/>
        <end position="155"/>
    </location>
</feature>
<proteinExistence type="predicted"/>
<accession>A0A316EFK1</accession>
<reference evidence="14 15" key="1">
    <citation type="submission" date="2018-05" db="EMBL/GenBank/DDBJ databases">
        <title>Genomic Encyclopedia of Archaeal and Bacterial Type Strains, Phase II (KMG-II): from individual species to whole genera.</title>
        <authorList>
            <person name="Goeker M."/>
        </authorList>
    </citation>
    <scope>NUCLEOTIDE SEQUENCE [LARGE SCALE GENOMIC DNA]</scope>
    <source>
        <strain evidence="14 15">DSM 22214</strain>
    </source>
</reference>
<feature type="domain" description="Inward rectifier potassium channel C-terminal" evidence="13">
    <location>
        <begin position="166"/>
        <end position="326"/>
    </location>
</feature>
<keyword evidence="3" id="KW-0633">Potassium transport</keyword>
<dbReference type="InterPro" id="IPR013099">
    <property type="entry name" value="K_chnl_dom"/>
</dbReference>
<keyword evidence="5" id="KW-0851">Voltage-gated channel</keyword>
<feature type="transmembrane region" description="Helical" evidence="11">
    <location>
        <begin position="68"/>
        <end position="90"/>
    </location>
</feature>
<dbReference type="PANTHER" id="PTHR11767">
    <property type="entry name" value="INWARD RECTIFIER POTASSIUM CHANNEL"/>
    <property type="match status" value="1"/>
</dbReference>
<evidence type="ECO:0000256" key="5">
    <source>
        <dbReference type="ARBA" id="ARBA00022882"/>
    </source>
</evidence>
<dbReference type="GO" id="GO:1990573">
    <property type="term" value="P:potassium ion import across plasma membrane"/>
    <property type="evidence" value="ECO:0007669"/>
    <property type="project" value="TreeGrafter"/>
</dbReference>
<feature type="transmembrane region" description="Helical" evidence="11">
    <location>
        <begin position="129"/>
        <end position="156"/>
    </location>
</feature>
<keyword evidence="7 11" id="KW-1133">Transmembrane helix</keyword>
<dbReference type="Gene3D" id="2.60.40.1400">
    <property type="entry name" value="G protein-activated inward rectifier potassium channel 1"/>
    <property type="match status" value="1"/>
</dbReference>
<evidence type="ECO:0000313" key="15">
    <source>
        <dbReference type="Proteomes" id="UP000245489"/>
    </source>
</evidence>
<dbReference type="GO" id="GO:0034765">
    <property type="term" value="P:regulation of monoatomic ion transmembrane transport"/>
    <property type="evidence" value="ECO:0007669"/>
    <property type="project" value="TreeGrafter"/>
</dbReference>
<evidence type="ECO:0000256" key="9">
    <source>
        <dbReference type="ARBA" id="ARBA00023136"/>
    </source>
</evidence>
<organism evidence="14 15">
    <name type="scientific">Arcicella aurantiaca</name>
    <dbReference type="NCBI Taxonomy" id="591202"/>
    <lineage>
        <taxon>Bacteria</taxon>
        <taxon>Pseudomonadati</taxon>
        <taxon>Bacteroidota</taxon>
        <taxon>Cytophagia</taxon>
        <taxon>Cytophagales</taxon>
        <taxon>Flectobacillaceae</taxon>
        <taxon>Arcicella</taxon>
    </lineage>
</organism>
<name>A0A316EFK1_9BACT</name>
<evidence type="ECO:0000256" key="3">
    <source>
        <dbReference type="ARBA" id="ARBA00022538"/>
    </source>
</evidence>
<keyword evidence="6" id="KW-0630">Potassium</keyword>
<dbReference type="Proteomes" id="UP000245489">
    <property type="component" value="Unassembled WGS sequence"/>
</dbReference>
<gene>
    <name evidence="14" type="ORF">LV89_00434</name>
</gene>
<dbReference type="GO" id="GO:0005886">
    <property type="term" value="C:plasma membrane"/>
    <property type="evidence" value="ECO:0007669"/>
    <property type="project" value="TreeGrafter"/>
</dbReference>
<evidence type="ECO:0000256" key="4">
    <source>
        <dbReference type="ARBA" id="ARBA00022692"/>
    </source>
</evidence>
<dbReference type="RefSeq" id="WP_109741220.1">
    <property type="nucleotide sequence ID" value="NZ_QGGO01000002.1"/>
</dbReference>
<dbReference type="Pfam" id="PF07885">
    <property type="entry name" value="Ion_trans_2"/>
    <property type="match status" value="1"/>
</dbReference>
<dbReference type="AlphaFoldDB" id="A0A316EFK1"/>